<dbReference type="HOGENOM" id="CLU_2116963_0_0_3"/>
<dbReference type="Gene3D" id="1.10.260.40">
    <property type="entry name" value="lambda repressor-like DNA-binding domains"/>
    <property type="match status" value="1"/>
</dbReference>
<dbReference type="AlphaFoldDB" id="B7KMA5"/>
<dbReference type="OrthoDB" id="489455at2"/>
<protein>
    <recommendedName>
        <fullName evidence="2">HTH cro/C1-type domain-containing protein</fullName>
    </recommendedName>
</protein>
<dbReference type="KEGG" id="cyc:PCC7424_5880"/>
<organism evidence="3 4">
    <name type="scientific">Gloeothece citriformis (strain PCC 7424)</name>
    <name type="common">Cyanothece sp. (strain PCC 7424)</name>
    <dbReference type="NCBI Taxonomy" id="65393"/>
    <lineage>
        <taxon>Bacteria</taxon>
        <taxon>Bacillati</taxon>
        <taxon>Cyanobacteriota</taxon>
        <taxon>Cyanophyceae</taxon>
        <taxon>Oscillatoriophycideae</taxon>
        <taxon>Chroococcales</taxon>
        <taxon>Aphanothecaceae</taxon>
        <taxon>Gloeothece</taxon>
        <taxon>Gloeothece citriformis</taxon>
    </lineage>
</organism>
<accession>B7KMA5</accession>
<keyword evidence="3" id="KW-0614">Plasmid</keyword>
<dbReference type="eggNOG" id="COG3655">
    <property type="taxonomic scope" value="Bacteria"/>
</dbReference>
<proteinExistence type="predicted"/>
<reference evidence="4" key="1">
    <citation type="journal article" date="2011" name="MBio">
        <title>Novel metabolic attributes of the genus Cyanothece, comprising a group of unicellular nitrogen-fixing Cyanobacteria.</title>
        <authorList>
            <person name="Bandyopadhyay A."/>
            <person name="Elvitigala T."/>
            <person name="Welsh E."/>
            <person name="Stockel J."/>
            <person name="Liberton M."/>
            <person name="Min H."/>
            <person name="Sherman L.A."/>
            <person name="Pakrasi H.B."/>
        </authorList>
    </citation>
    <scope>NUCLEOTIDE SEQUENCE [LARGE SCALE GENOMIC DNA]</scope>
    <source>
        <strain evidence="4">PCC 7424</strain>
        <plasmid evidence="4">pP742401</plasmid>
    </source>
</reference>
<dbReference type="InterPro" id="IPR010982">
    <property type="entry name" value="Lambda_DNA-bd_dom_sf"/>
</dbReference>
<geneLocation type="plasmid" evidence="3 4">
    <name>pP742401</name>
</geneLocation>
<dbReference type="EMBL" id="CP001292">
    <property type="protein sequence ID" value="ACK73927.1"/>
    <property type="molecule type" value="Genomic_DNA"/>
</dbReference>
<gene>
    <name evidence="3" type="ordered locus">PCC7424_5880</name>
</gene>
<dbReference type="InterPro" id="IPR001387">
    <property type="entry name" value="Cro/C1-type_HTH"/>
</dbReference>
<name>B7KMA5_GLOC7</name>
<keyword evidence="4" id="KW-1185">Reference proteome</keyword>
<feature type="region of interest" description="Disordered" evidence="1">
    <location>
        <begin position="75"/>
        <end position="95"/>
    </location>
</feature>
<evidence type="ECO:0000313" key="4">
    <source>
        <dbReference type="Proteomes" id="UP000002384"/>
    </source>
</evidence>
<feature type="domain" description="HTH cro/C1-type" evidence="2">
    <location>
        <begin position="4"/>
        <end position="66"/>
    </location>
</feature>
<sequence>MFNKISKFIEHKGISRYRFWQDTQLGRDTAYRLCNDPFYIPTGNVLDKICSTYKIQPGEILGWYDESETSELTAESSQEIQLKQNKKQKEDIDNEKEKSKLIAINAVFSEPKAS</sequence>
<evidence type="ECO:0000313" key="3">
    <source>
        <dbReference type="EMBL" id="ACK73927.1"/>
    </source>
</evidence>
<dbReference type="GO" id="GO:0003677">
    <property type="term" value="F:DNA binding"/>
    <property type="evidence" value="ECO:0007669"/>
    <property type="project" value="InterPro"/>
</dbReference>
<dbReference type="Pfam" id="PF13443">
    <property type="entry name" value="HTH_26"/>
    <property type="match status" value="1"/>
</dbReference>
<evidence type="ECO:0000259" key="2">
    <source>
        <dbReference type="Pfam" id="PF13443"/>
    </source>
</evidence>
<dbReference type="Proteomes" id="UP000002384">
    <property type="component" value="Plasmid pP742401"/>
</dbReference>
<evidence type="ECO:0000256" key="1">
    <source>
        <dbReference type="SAM" id="MobiDB-lite"/>
    </source>
</evidence>